<keyword evidence="3" id="KW-0408">Iron</keyword>
<dbReference type="GO" id="GO:0003824">
    <property type="term" value="F:catalytic activity"/>
    <property type="evidence" value="ECO:0007669"/>
    <property type="project" value="InterPro"/>
</dbReference>
<dbReference type="SFLD" id="SFLDS00029">
    <property type="entry name" value="Radical_SAM"/>
    <property type="match status" value="1"/>
</dbReference>
<name>A0A7R7ELR1_9FIRM</name>
<sequence length="368" mass="41610">MIITFEEYECGVMVTSFAKSMKVHERLCKEEKPHIYWIENQFFMWPQNILLKISEKDNINLLSCHDFDVFEISSDGKAYLYYSNETVDNAIVVTMKCNSNCIMCPLPESVRRQGGNISVDNILNAIELMPCNARHLTVTGGEPFLIGTKLFLILNALKSKCQNTRILLLTNARALSYDPFLEQFLHSIPPKIVLGIPLHGYNANTHDNITNASGSFLETTIALKKLLKKEVPVELRIVVSKLNAQFISKIADLIIKEFSSVFCVKIMGLEMLGNAAKNESDVWISYIEAFKASKEAILNLIKNGIDVGLYNFPLCSVDQKFHMLCMKSITDYKVRFTEECTECTLRDACGGVFAGTIRMAKNDLKAWR</sequence>
<dbReference type="CDD" id="cd01335">
    <property type="entry name" value="Radical_SAM"/>
    <property type="match status" value="1"/>
</dbReference>
<keyword evidence="7" id="KW-1185">Reference proteome</keyword>
<dbReference type="InterPro" id="IPR007197">
    <property type="entry name" value="rSAM"/>
</dbReference>
<dbReference type="InterPro" id="IPR058240">
    <property type="entry name" value="rSAM_sf"/>
</dbReference>
<dbReference type="Proteomes" id="UP000595897">
    <property type="component" value="Chromosome"/>
</dbReference>
<dbReference type="PANTHER" id="PTHR11228">
    <property type="entry name" value="RADICAL SAM DOMAIN PROTEIN"/>
    <property type="match status" value="1"/>
</dbReference>
<dbReference type="GO" id="GO:0046872">
    <property type="term" value="F:metal ion binding"/>
    <property type="evidence" value="ECO:0007669"/>
    <property type="project" value="UniProtKB-KW"/>
</dbReference>
<dbReference type="Pfam" id="PF04055">
    <property type="entry name" value="Radical_SAM"/>
    <property type="match status" value="1"/>
</dbReference>
<gene>
    <name evidence="6" type="ORF">bsdtb5_23740</name>
</gene>
<evidence type="ECO:0000313" key="6">
    <source>
        <dbReference type="EMBL" id="BCN31079.1"/>
    </source>
</evidence>
<accession>A0A7R7ELR1</accession>
<dbReference type="EMBL" id="AP024169">
    <property type="protein sequence ID" value="BCN31079.1"/>
    <property type="molecule type" value="Genomic_DNA"/>
</dbReference>
<evidence type="ECO:0000313" key="7">
    <source>
        <dbReference type="Proteomes" id="UP000595897"/>
    </source>
</evidence>
<keyword evidence="1" id="KW-0949">S-adenosyl-L-methionine</keyword>
<dbReference type="SUPFAM" id="SSF102114">
    <property type="entry name" value="Radical SAM enzymes"/>
    <property type="match status" value="1"/>
</dbReference>
<dbReference type="Gene3D" id="3.20.20.70">
    <property type="entry name" value="Aldolase class I"/>
    <property type="match status" value="1"/>
</dbReference>
<evidence type="ECO:0000256" key="4">
    <source>
        <dbReference type="ARBA" id="ARBA00023014"/>
    </source>
</evidence>
<dbReference type="InterPro" id="IPR013785">
    <property type="entry name" value="Aldolase_TIM"/>
</dbReference>
<evidence type="ECO:0000259" key="5">
    <source>
        <dbReference type="Pfam" id="PF04055"/>
    </source>
</evidence>
<proteinExistence type="predicted"/>
<protein>
    <submittedName>
        <fullName evidence="6">His-Xaa-Ser system radical SAM maturase HxsC</fullName>
    </submittedName>
</protein>
<reference evidence="6 7" key="1">
    <citation type="submission" date="2020-11" db="EMBL/GenBank/DDBJ databases">
        <title>Draft genome sequencing of a Lachnospiraceae strain isolated from anoxic soil subjected to BSD treatment.</title>
        <authorList>
            <person name="Uek A."/>
            <person name="Tonouchi A."/>
        </authorList>
    </citation>
    <scope>NUCLEOTIDE SEQUENCE [LARGE SCALE GENOMIC DNA]</scope>
    <source>
        <strain evidence="6 7">TB5</strain>
    </source>
</reference>
<dbReference type="InterPro" id="IPR050377">
    <property type="entry name" value="Radical_SAM_PqqE_MftC-like"/>
</dbReference>
<dbReference type="SFLD" id="SFLDG01103">
    <property type="entry name" value="Uncharacterised_Radical_SAM_Su"/>
    <property type="match status" value="1"/>
</dbReference>
<evidence type="ECO:0000256" key="1">
    <source>
        <dbReference type="ARBA" id="ARBA00022691"/>
    </source>
</evidence>
<feature type="domain" description="Radical SAM core" evidence="5">
    <location>
        <begin position="91"/>
        <end position="240"/>
    </location>
</feature>
<keyword evidence="4" id="KW-0411">Iron-sulfur</keyword>
<dbReference type="NCBIfam" id="TIGR03977">
    <property type="entry name" value="rSAM_pair_HxsC"/>
    <property type="match status" value="1"/>
</dbReference>
<dbReference type="InterPro" id="IPR024032">
    <property type="entry name" value="rSAM_paired_HxsC"/>
</dbReference>
<dbReference type="AlphaFoldDB" id="A0A7R7ELR1"/>
<organism evidence="6 7">
    <name type="scientific">Anaeromicropila herbilytica</name>
    <dbReference type="NCBI Taxonomy" id="2785025"/>
    <lineage>
        <taxon>Bacteria</taxon>
        <taxon>Bacillati</taxon>
        <taxon>Bacillota</taxon>
        <taxon>Clostridia</taxon>
        <taxon>Lachnospirales</taxon>
        <taxon>Lachnospiraceae</taxon>
        <taxon>Anaeromicropila</taxon>
    </lineage>
</organism>
<dbReference type="PANTHER" id="PTHR11228:SF34">
    <property type="entry name" value="TUNGSTEN-CONTAINING ALDEHYDE FERREDOXIN OXIDOREDUCTASE COFACTOR MODIFYING PROTEIN"/>
    <property type="match status" value="1"/>
</dbReference>
<dbReference type="RefSeq" id="WP_271712227.1">
    <property type="nucleotide sequence ID" value="NZ_AP024169.1"/>
</dbReference>
<evidence type="ECO:0000256" key="2">
    <source>
        <dbReference type="ARBA" id="ARBA00022723"/>
    </source>
</evidence>
<evidence type="ECO:0000256" key="3">
    <source>
        <dbReference type="ARBA" id="ARBA00023004"/>
    </source>
</evidence>
<keyword evidence="2" id="KW-0479">Metal-binding</keyword>
<dbReference type="KEGG" id="ahb:bsdtb5_23740"/>
<dbReference type="GO" id="GO:0051536">
    <property type="term" value="F:iron-sulfur cluster binding"/>
    <property type="evidence" value="ECO:0007669"/>
    <property type="project" value="UniProtKB-KW"/>
</dbReference>
<dbReference type="SFLD" id="SFLDG01067">
    <property type="entry name" value="SPASM/twitch_domain_containing"/>
    <property type="match status" value="1"/>
</dbReference>